<dbReference type="Proteomes" id="UP000019484">
    <property type="component" value="Unassembled WGS sequence"/>
</dbReference>
<dbReference type="AlphaFoldDB" id="W9Z281"/>
<organism evidence="1 2">
    <name type="scientific">Capronia coronata CBS 617.96</name>
    <dbReference type="NCBI Taxonomy" id="1182541"/>
    <lineage>
        <taxon>Eukaryota</taxon>
        <taxon>Fungi</taxon>
        <taxon>Dikarya</taxon>
        <taxon>Ascomycota</taxon>
        <taxon>Pezizomycotina</taxon>
        <taxon>Eurotiomycetes</taxon>
        <taxon>Chaetothyriomycetidae</taxon>
        <taxon>Chaetothyriales</taxon>
        <taxon>Herpotrichiellaceae</taxon>
        <taxon>Capronia</taxon>
    </lineage>
</organism>
<dbReference type="STRING" id="1182541.W9Z281"/>
<protein>
    <submittedName>
        <fullName evidence="1">Uncharacterized protein</fullName>
    </submittedName>
</protein>
<accession>W9Z281</accession>
<proteinExistence type="predicted"/>
<sequence>MGILPLEHNDPSIRQLCVAPGITAHIDNVEEYIVAFSVLALCTKFEAICEKLAMPSAADDRLDVEAQLSLKFLNIAPVLSALALVDMGRLHSHTAINVIKVSRIKAQFKHADTVTHEILPTATLVTWTI</sequence>
<dbReference type="EMBL" id="AMWN01000004">
    <property type="protein sequence ID" value="EXJ88619.1"/>
    <property type="molecule type" value="Genomic_DNA"/>
</dbReference>
<reference evidence="1 2" key="1">
    <citation type="submission" date="2013-03" db="EMBL/GenBank/DDBJ databases">
        <title>The Genome Sequence of Capronia coronata CBS 617.96.</title>
        <authorList>
            <consortium name="The Broad Institute Genomics Platform"/>
            <person name="Cuomo C."/>
            <person name="de Hoog S."/>
            <person name="Gorbushina A."/>
            <person name="Walker B."/>
            <person name="Young S.K."/>
            <person name="Zeng Q."/>
            <person name="Gargeya S."/>
            <person name="Fitzgerald M."/>
            <person name="Haas B."/>
            <person name="Abouelleil A."/>
            <person name="Allen A.W."/>
            <person name="Alvarado L."/>
            <person name="Arachchi H.M."/>
            <person name="Berlin A.M."/>
            <person name="Chapman S.B."/>
            <person name="Gainer-Dewar J."/>
            <person name="Goldberg J."/>
            <person name="Griggs A."/>
            <person name="Gujja S."/>
            <person name="Hansen M."/>
            <person name="Howarth C."/>
            <person name="Imamovic A."/>
            <person name="Ireland A."/>
            <person name="Larimer J."/>
            <person name="McCowan C."/>
            <person name="Murphy C."/>
            <person name="Pearson M."/>
            <person name="Poon T.W."/>
            <person name="Priest M."/>
            <person name="Roberts A."/>
            <person name="Saif S."/>
            <person name="Shea T."/>
            <person name="Sisk P."/>
            <person name="Sykes S."/>
            <person name="Wortman J."/>
            <person name="Nusbaum C."/>
            <person name="Birren B."/>
        </authorList>
    </citation>
    <scope>NUCLEOTIDE SEQUENCE [LARGE SCALE GENOMIC DNA]</scope>
    <source>
        <strain evidence="1 2">CBS 617.96</strain>
    </source>
</reference>
<dbReference type="GeneID" id="19160424"/>
<evidence type="ECO:0000313" key="1">
    <source>
        <dbReference type="EMBL" id="EXJ88619.1"/>
    </source>
</evidence>
<evidence type="ECO:0000313" key="2">
    <source>
        <dbReference type="Proteomes" id="UP000019484"/>
    </source>
</evidence>
<name>W9Z281_9EURO</name>
<keyword evidence="2" id="KW-1185">Reference proteome</keyword>
<dbReference type="OrthoDB" id="4153956at2759"/>
<dbReference type="HOGENOM" id="CLU_1948567_0_0_1"/>
<gene>
    <name evidence="1" type="ORF">A1O1_05549</name>
</gene>
<comment type="caution">
    <text evidence="1">The sequence shown here is derived from an EMBL/GenBank/DDBJ whole genome shotgun (WGS) entry which is preliminary data.</text>
</comment>
<dbReference type="RefSeq" id="XP_007724625.1">
    <property type="nucleotide sequence ID" value="XM_007726435.1"/>
</dbReference>